<keyword evidence="4" id="KW-0238">DNA-binding</keyword>
<dbReference type="SMART" id="SM00065">
    <property type="entry name" value="GAF"/>
    <property type="match status" value="1"/>
</dbReference>
<keyword evidence="3" id="KW-0805">Transcription regulation</keyword>
<dbReference type="InterPro" id="IPR058031">
    <property type="entry name" value="AAA_lid_NorR"/>
</dbReference>
<dbReference type="PANTHER" id="PTHR32071">
    <property type="entry name" value="TRANSCRIPTIONAL REGULATORY PROTEIN"/>
    <property type="match status" value="1"/>
</dbReference>
<dbReference type="InterPro" id="IPR025944">
    <property type="entry name" value="Sigma_54_int_dom_CS"/>
</dbReference>
<dbReference type="Pfam" id="PF00158">
    <property type="entry name" value="Sigma54_activat"/>
    <property type="match status" value="1"/>
</dbReference>
<dbReference type="PROSITE" id="PS00675">
    <property type="entry name" value="SIGMA54_INTERACT_1"/>
    <property type="match status" value="1"/>
</dbReference>
<reference evidence="9" key="2">
    <citation type="journal article" date="2020" name="Microorganisms">
        <title>Osmotic Adaptation and Compatible Solute Biosynthesis of Phototrophic Bacteria as Revealed from Genome Analyses.</title>
        <authorList>
            <person name="Imhoff J.F."/>
            <person name="Rahn T."/>
            <person name="Kunzel S."/>
            <person name="Keller A."/>
            <person name="Neulinger S.C."/>
        </authorList>
    </citation>
    <scope>NUCLEOTIDE SEQUENCE</scope>
    <source>
        <strain evidence="9">DSM 11080</strain>
    </source>
</reference>
<protein>
    <recommendedName>
        <fullName evidence="8">Sigma-54 factor interaction domain-containing protein</fullName>
    </recommendedName>
</protein>
<dbReference type="FunFam" id="3.40.50.300:FF:000006">
    <property type="entry name" value="DNA-binding transcriptional regulator NtrC"/>
    <property type="match status" value="1"/>
</dbReference>
<dbReference type="InterPro" id="IPR002078">
    <property type="entry name" value="Sigma_54_int"/>
</dbReference>
<dbReference type="CDD" id="cd00009">
    <property type="entry name" value="AAA"/>
    <property type="match status" value="1"/>
</dbReference>
<dbReference type="Proteomes" id="UP001296776">
    <property type="component" value="Unassembled WGS sequence"/>
</dbReference>
<evidence type="ECO:0000256" key="4">
    <source>
        <dbReference type="ARBA" id="ARBA00023125"/>
    </source>
</evidence>
<dbReference type="InterPro" id="IPR025662">
    <property type="entry name" value="Sigma_54_int_dom_ATP-bd_1"/>
</dbReference>
<dbReference type="SUPFAM" id="SSF55781">
    <property type="entry name" value="GAF domain-like"/>
    <property type="match status" value="1"/>
</dbReference>
<dbReference type="Gene3D" id="3.30.450.40">
    <property type="match status" value="1"/>
</dbReference>
<evidence type="ECO:0000259" key="8">
    <source>
        <dbReference type="PROSITE" id="PS50045"/>
    </source>
</evidence>
<dbReference type="Gene3D" id="3.40.50.300">
    <property type="entry name" value="P-loop containing nucleotide triphosphate hydrolases"/>
    <property type="match status" value="1"/>
</dbReference>
<evidence type="ECO:0000256" key="7">
    <source>
        <dbReference type="SAM" id="Coils"/>
    </source>
</evidence>
<dbReference type="Gene3D" id="1.10.8.60">
    <property type="match status" value="1"/>
</dbReference>
<dbReference type="InterPro" id="IPR025943">
    <property type="entry name" value="Sigma_54_int_dom_ATP-bd_2"/>
</dbReference>
<sequence length="547" mass="60566">MGQSAIGVAMTPMVDTHFEDLLTEIAASFVHVDPDALDAQIIEALRRIVLFLGIDRSTIGRFDDAQGQLMATHSWAIPGVEPLPSPLRIADFPNLTKRLHVGEQIVLERIDALPADHAADLASLRVAGLKSMAAFPLTAKGQTLGWVSFGNVRAERDWPEGLIRRLRLVAGVFANALARRQQDDDLRQALVENERLRHRLESENAVWREEVLHAHEHEAVVGESSALRQVAQQIDQVARTDSTVLLLGETGTGKDLIATTLHSRSLRAQRPLVRVNCAALPAALMESELFGHERGAFTGAVARRPGRFELADGGTIVLDEIGELPLELQAKLLRVLQSGEFERLGSSETRRIDTRVIAATNRDLGAMIEQGRFRADLYYRIGVFPIRVPALRERREDIPLLAAFFIDKLRPKLGRKSLRLTDRAVAQLVEYDWPGNVRELENIIERSMIVSAGPELIIEGLRPGTAAARREPRSQSTQGTVVSKTSTLTLAQVEREHIRAVCAQCGWRINGKGNAAERLGLNPNTLRSKMKKLGIERHRRAGDRVAL</sequence>
<keyword evidence="7" id="KW-0175">Coiled coil</keyword>
<dbReference type="SMART" id="SM00382">
    <property type="entry name" value="AAA"/>
    <property type="match status" value="1"/>
</dbReference>
<gene>
    <name evidence="9" type="ORF">CKO40_07585</name>
</gene>
<evidence type="ECO:0000256" key="1">
    <source>
        <dbReference type="ARBA" id="ARBA00022741"/>
    </source>
</evidence>
<dbReference type="GO" id="GO:0043565">
    <property type="term" value="F:sequence-specific DNA binding"/>
    <property type="evidence" value="ECO:0007669"/>
    <property type="project" value="InterPro"/>
</dbReference>
<proteinExistence type="predicted"/>
<dbReference type="PANTHER" id="PTHR32071:SF117">
    <property type="entry name" value="PTS-DEPENDENT DIHYDROXYACETONE KINASE OPERON REGULATORY PROTEIN-RELATED"/>
    <property type="match status" value="1"/>
</dbReference>
<keyword evidence="6" id="KW-0804">Transcription</keyword>
<dbReference type="Pfam" id="PF01590">
    <property type="entry name" value="GAF"/>
    <property type="match status" value="1"/>
</dbReference>
<keyword evidence="10" id="KW-1185">Reference proteome</keyword>
<dbReference type="GO" id="GO:0005524">
    <property type="term" value="F:ATP binding"/>
    <property type="evidence" value="ECO:0007669"/>
    <property type="project" value="UniProtKB-KW"/>
</dbReference>
<dbReference type="InterPro" id="IPR029016">
    <property type="entry name" value="GAF-like_dom_sf"/>
</dbReference>
<evidence type="ECO:0000256" key="5">
    <source>
        <dbReference type="ARBA" id="ARBA00023159"/>
    </source>
</evidence>
<keyword evidence="1" id="KW-0547">Nucleotide-binding</keyword>
<feature type="coiled-coil region" evidence="7">
    <location>
        <begin position="179"/>
        <end position="206"/>
    </location>
</feature>
<keyword evidence="5" id="KW-0010">Activator</keyword>
<organism evidence="9 10">
    <name type="scientific">Halochromatium glycolicum</name>
    <dbReference type="NCBI Taxonomy" id="85075"/>
    <lineage>
        <taxon>Bacteria</taxon>
        <taxon>Pseudomonadati</taxon>
        <taxon>Pseudomonadota</taxon>
        <taxon>Gammaproteobacteria</taxon>
        <taxon>Chromatiales</taxon>
        <taxon>Chromatiaceae</taxon>
        <taxon>Halochromatium</taxon>
    </lineage>
</organism>
<feature type="domain" description="Sigma-54 factor interaction" evidence="8">
    <location>
        <begin position="220"/>
        <end position="449"/>
    </location>
</feature>
<accession>A0AAJ0U384</accession>
<dbReference type="Pfam" id="PF25601">
    <property type="entry name" value="AAA_lid_14"/>
    <property type="match status" value="1"/>
</dbReference>
<evidence type="ECO:0000313" key="10">
    <source>
        <dbReference type="Proteomes" id="UP001296776"/>
    </source>
</evidence>
<reference evidence="9" key="1">
    <citation type="submission" date="2017-08" db="EMBL/GenBank/DDBJ databases">
        <authorList>
            <person name="Imhoff J.F."/>
            <person name="Rahn T."/>
            <person name="Kuenzel S."/>
            <person name="Neulinger S.C."/>
        </authorList>
    </citation>
    <scope>NUCLEOTIDE SEQUENCE</scope>
    <source>
        <strain evidence="9">DSM 11080</strain>
    </source>
</reference>
<comment type="caution">
    <text evidence="9">The sequence shown here is derived from an EMBL/GenBank/DDBJ whole genome shotgun (WGS) entry which is preliminary data.</text>
</comment>
<evidence type="ECO:0000313" key="9">
    <source>
        <dbReference type="EMBL" id="MBK1704401.1"/>
    </source>
</evidence>
<dbReference type="PROSITE" id="PS00688">
    <property type="entry name" value="SIGMA54_INTERACT_3"/>
    <property type="match status" value="1"/>
</dbReference>
<dbReference type="Pfam" id="PF02954">
    <property type="entry name" value="HTH_8"/>
    <property type="match status" value="1"/>
</dbReference>
<dbReference type="InterPro" id="IPR002197">
    <property type="entry name" value="HTH_Fis"/>
</dbReference>
<evidence type="ECO:0000256" key="3">
    <source>
        <dbReference type="ARBA" id="ARBA00023015"/>
    </source>
</evidence>
<dbReference type="PROSITE" id="PS50045">
    <property type="entry name" value="SIGMA54_INTERACT_4"/>
    <property type="match status" value="1"/>
</dbReference>
<dbReference type="InterPro" id="IPR027417">
    <property type="entry name" value="P-loop_NTPase"/>
</dbReference>
<keyword evidence="2" id="KW-0067">ATP-binding</keyword>
<dbReference type="Gene3D" id="1.10.10.60">
    <property type="entry name" value="Homeodomain-like"/>
    <property type="match status" value="1"/>
</dbReference>
<dbReference type="InterPro" id="IPR003018">
    <property type="entry name" value="GAF"/>
</dbReference>
<dbReference type="InterPro" id="IPR009057">
    <property type="entry name" value="Homeodomain-like_sf"/>
</dbReference>
<evidence type="ECO:0000256" key="6">
    <source>
        <dbReference type="ARBA" id="ARBA00023163"/>
    </source>
</evidence>
<dbReference type="PROSITE" id="PS00676">
    <property type="entry name" value="SIGMA54_INTERACT_2"/>
    <property type="match status" value="1"/>
</dbReference>
<dbReference type="SUPFAM" id="SSF52540">
    <property type="entry name" value="P-loop containing nucleoside triphosphate hydrolases"/>
    <property type="match status" value="1"/>
</dbReference>
<dbReference type="SUPFAM" id="SSF46689">
    <property type="entry name" value="Homeodomain-like"/>
    <property type="match status" value="1"/>
</dbReference>
<dbReference type="EMBL" id="NRSJ01000010">
    <property type="protein sequence ID" value="MBK1704401.1"/>
    <property type="molecule type" value="Genomic_DNA"/>
</dbReference>
<name>A0AAJ0U384_9GAMM</name>
<dbReference type="AlphaFoldDB" id="A0AAJ0U384"/>
<dbReference type="GO" id="GO:0006355">
    <property type="term" value="P:regulation of DNA-templated transcription"/>
    <property type="evidence" value="ECO:0007669"/>
    <property type="project" value="InterPro"/>
</dbReference>
<evidence type="ECO:0000256" key="2">
    <source>
        <dbReference type="ARBA" id="ARBA00022840"/>
    </source>
</evidence>
<dbReference type="InterPro" id="IPR003593">
    <property type="entry name" value="AAA+_ATPase"/>
</dbReference>